<evidence type="ECO:0000256" key="1">
    <source>
        <dbReference type="ARBA" id="ARBA00022630"/>
    </source>
</evidence>
<feature type="domain" description="Luciferase-like" evidence="5">
    <location>
        <begin position="12"/>
        <end position="215"/>
    </location>
</feature>
<organism evidence="6 7">
    <name type="scientific">Pseudonocardia humida</name>
    <dbReference type="NCBI Taxonomy" id="2800819"/>
    <lineage>
        <taxon>Bacteria</taxon>
        <taxon>Bacillati</taxon>
        <taxon>Actinomycetota</taxon>
        <taxon>Actinomycetes</taxon>
        <taxon>Pseudonocardiales</taxon>
        <taxon>Pseudonocardiaceae</taxon>
        <taxon>Pseudonocardia</taxon>
    </lineage>
</organism>
<evidence type="ECO:0000256" key="4">
    <source>
        <dbReference type="ARBA" id="ARBA00023033"/>
    </source>
</evidence>
<evidence type="ECO:0000256" key="2">
    <source>
        <dbReference type="ARBA" id="ARBA00022643"/>
    </source>
</evidence>
<evidence type="ECO:0000313" key="6">
    <source>
        <dbReference type="EMBL" id="MCO1654576.1"/>
    </source>
</evidence>
<reference evidence="6" key="1">
    <citation type="submission" date="2021-04" db="EMBL/GenBank/DDBJ databases">
        <title>Pseudonocardia sp. nov., isolated from sandy soil of mangrove forest.</title>
        <authorList>
            <person name="Zan Z."/>
            <person name="Huang R."/>
            <person name="Liu W."/>
        </authorList>
    </citation>
    <scope>NUCLEOTIDE SEQUENCE</scope>
    <source>
        <strain evidence="6">S2-4</strain>
    </source>
</reference>
<keyword evidence="4" id="KW-0503">Monooxygenase</keyword>
<gene>
    <name evidence="6" type="ORF">KDL28_05855</name>
</gene>
<dbReference type="InterPro" id="IPR050172">
    <property type="entry name" value="SsuD_RutA_monooxygenase"/>
</dbReference>
<dbReference type="GO" id="GO:0016491">
    <property type="term" value="F:oxidoreductase activity"/>
    <property type="evidence" value="ECO:0007669"/>
    <property type="project" value="UniProtKB-KW"/>
</dbReference>
<dbReference type="InterPro" id="IPR019921">
    <property type="entry name" value="Lucif-like_OxRdtase_Rv2161c"/>
</dbReference>
<dbReference type="InterPro" id="IPR036661">
    <property type="entry name" value="Luciferase-like_sf"/>
</dbReference>
<protein>
    <submittedName>
        <fullName evidence="6">TIGR03619 family F420-dependent LLM class oxidoreductase</fullName>
        <ecNumber evidence="6">1.-.-.-</ecNumber>
    </submittedName>
</protein>
<name>A0ABT0ZV20_9PSEU</name>
<dbReference type="NCBIfam" id="TIGR03619">
    <property type="entry name" value="F420_Rv2161c"/>
    <property type="match status" value="1"/>
</dbReference>
<sequence>MELGVQGLNSITRFDATSRLARLAEDLGYGSWWAHDHVVLPTGEGAQLDARTPIVDPLVHLAHVAAVTSRIALGTAVIILPQRNPLVLAKQAASLDALSGGRFVLGVGAGWLAAEMTAVGATFTDRGSRTDEYLDAMASLWDAPAPEFHGRHVDFAGVDAHPRPTGLRVVVGGRSAGAYRRAVSRGHGFYGNGTPDDIAGDLAGLRRAAGEVERPGRLGELEITAMPLEPVDAGAVDRYRQLGVHRLVLRPQAFDDPDGLARYLERNATLADATPAGRVR</sequence>
<keyword evidence="2" id="KW-0288">FMN</keyword>
<dbReference type="Pfam" id="PF00296">
    <property type="entry name" value="Bac_luciferase"/>
    <property type="match status" value="1"/>
</dbReference>
<comment type="caution">
    <text evidence="6">The sequence shown here is derived from an EMBL/GenBank/DDBJ whole genome shotgun (WGS) entry which is preliminary data.</text>
</comment>
<dbReference type="Proteomes" id="UP001165283">
    <property type="component" value="Unassembled WGS sequence"/>
</dbReference>
<accession>A0ABT0ZV20</accession>
<proteinExistence type="predicted"/>
<evidence type="ECO:0000259" key="5">
    <source>
        <dbReference type="Pfam" id="PF00296"/>
    </source>
</evidence>
<evidence type="ECO:0000313" key="7">
    <source>
        <dbReference type="Proteomes" id="UP001165283"/>
    </source>
</evidence>
<dbReference type="InterPro" id="IPR011251">
    <property type="entry name" value="Luciferase-like_dom"/>
</dbReference>
<keyword evidence="3 6" id="KW-0560">Oxidoreductase</keyword>
<dbReference type="RefSeq" id="WP_252436191.1">
    <property type="nucleotide sequence ID" value="NZ_JAGSOV010000011.1"/>
</dbReference>
<dbReference type="SUPFAM" id="SSF51679">
    <property type="entry name" value="Bacterial luciferase-like"/>
    <property type="match status" value="1"/>
</dbReference>
<dbReference type="EMBL" id="JAGSOV010000011">
    <property type="protein sequence ID" value="MCO1654576.1"/>
    <property type="molecule type" value="Genomic_DNA"/>
</dbReference>
<dbReference type="PANTHER" id="PTHR42847:SF4">
    <property type="entry name" value="ALKANESULFONATE MONOOXYGENASE-RELATED"/>
    <property type="match status" value="1"/>
</dbReference>
<dbReference type="EC" id="1.-.-.-" evidence="6"/>
<dbReference type="Gene3D" id="3.20.20.30">
    <property type="entry name" value="Luciferase-like domain"/>
    <property type="match status" value="1"/>
</dbReference>
<keyword evidence="7" id="KW-1185">Reference proteome</keyword>
<evidence type="ECO:0000256" key="3">
    <source>
        <dbReference type="ARBA" id="ARBA00023002"/>
    </source>
</evidence>
<keyword evidence="1" id="KW-0285">Flavoprotein</keyword>
<dbReference type="PANTHER" id="PTHR42847">
    <property type="entry name" value="ALKANESULFONATE MONOOXYGENASE"/>
    <property type="match status" value="1"/>
</dbReference>